<feature type="region of interest" description="Disordered" evidence="1">
    <location>
        <begin position="62"/>
        <end position="84"/>
    </location>
</feature>
<dbReference type="PANTHER" id="PTHR34070:SF1">
    <property type="entry name" value="DNA ALKYLATION REPAIR PROTEIN"/>
    <property type="match status" value="1"/>
</dbReference>
<dbReference type="Proteomes" id="UP001165590">
    <property type="component" value="Unassembled WGS sequence"/>
</dbReference>
<gene>
    <name evidence="2" type="ORF">K3769_04030</name>
</gene>
<dbReference type="PANTHER" id="PTHR34070">
    <property type="entry name" value="ARMADILLO-TYPE FOLD"/>
    <property type="match status" value="1"/>
</dbReference>
<dbReference type="InterPro" id="IPR014825">
    <property type="entry name" value="DNA_alkylation"/>
</dbReference>
<organism evidence="2 3">
    <name type="scientific">Streptomyces ortus</name>
    <dbReference type="NCBI Taxonomy" id="2867268"/>
    <lineage>
        <taxon>Bacteria</taxon>
        <taxon>Bacillati</taxon>
        <taxon>Actinomycetota</taxon>
        <taxon>Actinomycetes</taxon>
        <taxon>Kitasatosporales</taxon>
        <taxon>Streptomycetaceae</taxon>
        <taxon>Streptomyces</taxon>
    </lineage>
</organism>
<evidence type="ECO:0000256" key="1">
    <source>
        <dbReference type="SAM" id="MobiDB-lite"/>
    </source>
</evidence>
<dbReference type="Pfam" id="PF08713">
    <property type="entry name" value="DNA_alkylation"/>
    <property type="match status" value="1"/>
</dbReference>
<comment type="caution">
    <text evidence="2">The sequence shown here is derived from an EMBL/GenBank/DDBJ whole genome shotgun (WGS) entry which is preliminary data.</text>
</comment>
<feature type="region of interest" description="Disordered" evidence="1">
    <location>
        <begin position="1"/>
        <end position="20"/>
    </location>
</feature>
<protein>
    <submittedName>
        <fullName evidence="2">DNA alkylation repair protein</fullName>
    </submittedName>
</protein>
<evidence type="ECO:0000313" key="3">
    <source>
        <dbReference type="Proteomes" id="UP001165590"/>
    </source>
</evidence>
<dbReference type="EMBL" id="JAIFZO010000002">
    <property type="protein sequence ID" value="MCX4231958.1"/>
    <property type="molecule type" value="Genomic_DNA"/>
</dbReference>
<accession>A0ABT3V0Y9</accession>
<dbReference type="InterPro" id="IPR016024">
    <property type="entry name" value="ARM-type_fold"/>
</dbReference>
<keyword evidence="3" id="KW-1185">Reference proteome</keyword>
<dbReference type="RefSeq" id="WP_267025062.1">
    <property type="nucleotide sequence ID" value="NZ_JAIFZO010000002.1"/>
</dbReference>
<dbReference type="Gene3D" id="1.20.1660.10">
    <property type="entry name" value="Hypothetical protein (EF3068)"/>
    <property type="match status" value="1"/>
</dbReference>
<dbReference type="SUPFAM" id="SSF48371">
    <property type="entry name" value="ARM repeat"/>
    <property type="match status" value="1"/>
</dbReference>
<reference evidence="2" key="1">
    <citation type="journal article" date="2022" name="bioRxiv">
        <title>Discovery and biosynthetic assessment of Streptomyces ortus sp nov. isolated from a deep-sea sponge.</title>
        <authorList>
            <person name="Williams S.E."/>
        </authorList>
    </citation>
    <scope>NUCLEOTIDE SEQUENCE</scope>
    <source>
        <strain evidence="2">A15ISP2-DRY2</strain>
    </source>
</reference>
<sequence length="157" mass="17267">MVRLTAVTASGTPDGLFGPPRGLLADTLPVRPTVSHPAAADPERTATARAYPRDIVPFLGLTTSDRRARSRTVPRGTPVPDEADRTAVVPGCRRLPERDYQYFAVDHPRRHVRRLSSGFPPGARHLVPTAPRWDTVDQLAAADATLRTDMDAWARER</sequence>
<name>A0ABT3V0Y9_9ACTN</name>
<evidence type="ECO:0000313" key="2">
    <source>
        <dbReference type="EMBL" id="MCX4231958.1"/>
    </source>
</evidence>
<proteinExistence type="predicted"/>